<keyword evidence="1" id="KW-0812">Transmembrane</keyword>
<dbReference type="Proteomes" id="UP000285456">
    <property type="component" value="Unassembled WGS sequence"/>
</dbReference>
<evidence type="ECO:0000256" key="1">
    <source>
        <dbReference type="SAM" id="Phobius"/>
    </source>
</evidence>
<comment type="caution">
    <text evidence="2">The sequence shown here is derived from an EMBL/GenBank/DDBJ whole genome shotgun (WGS) entry which is preliminary data.</text>
</comment>
<protein>
    <submittedName>
        <fullName evidence="2">Uncharacterized protein</fullName>
    </submittedName>
</protein>
<proteinExistence type="predicted"/>
<reference evidence="2 3" key="1">
    <citation type="journal article" date="2007" name="Int. J. Syst. Evol. Microbiol.">
        <title>Oceanobacillus profundus sp. nov., isolated from a deep-sea sediment core.</title>
        <authorList>
            <person name="Kim Y.G."/>
            <person name="Choi D.H."/>
            <person name="Hyun S."/>
            <person name="Cho B.C."/>
        </authorList>
    </citation>
    <scope>NUCLEOTIDE SEQUENCE [LARGE SCALE GENOMIC DNA]</scope>
    <source>
        <strain evidence="2 3">DSM 18246</strain>
    </source>
</reference>
<evidence type="ECO:0000313" key="3">
    <source>
        <dbReference type="Proteomes" id="UP000285456"/>
    </source>
</evidence>
<evidence type="ECO:0000313" key="2">
    <source>
        <dbReference type="EMBL" id="RHW29476.1"/>
    </source>
</evidence>
<dbReference type="OrthoDB" id="2707035at2"/>
<accession>A0A417YAD3</accession>
<organism evidence="2 3">
    <name type="scientific">Oceanobacillus profundus</name>
    <dbReference type="NCBI Taxonomy" id="372463"/>
    <lineage>
        <taxon>Bacteria</taxon>
        <taxon>Bacillati</taxon>
        <taxon>Bacillota</taxon>
        <taxon>Bacilli</taxon>
        <taxon>Bacillales</taxon>
        <taxon>Bacillaceae</taxon>
        <taxon>Oceanobacillus</taxon>
    </lineage>
</organism>
<feature type="transmembrane region" description="Helical" evidence="1">
    <location>
        <begin position="29"/>
        <end position="52"/>
    </location>
</feature>
<keyword evidence="1" id="KW-1133">Transmembrane helix</keyword>
<keyword evidence="3" id="KW-1185">Reference proteome</keyword>
<dbReference type="EMBL" id="QWEH01000024">
    <property type="protein sequence ID" value="RHW29476.1"/>
    <property type="molecule type" value="Genomic_DNA"/>
</dbReference>
<keyword evidence="1" id="KW-0472">Membrane</keyword>
<dbReference type="AlphaFoldDB" id="A0A417YAD3"/>
<sequence>MKLLLGQLVMIGAIWIGMATFFSEMNEGAKLIFYLVTSWLLFLIVIIVKAWIKQLIRKRK</sequence>
<name>A0A417YAD3_9BACI</name>
<gene>
    <name evidence="2" type="ORF">D1B32_21630</name>
</gene>